<dbReference type="Gene3D" id="2.40.170.20">
    <property type="entry name" value="TonB-dependent receptor, beta-barrel domain"/>
    <property type="match status" value="1"/>
</dbReference>
<evidence type="ECO:0000256" key="4">
    <source>
        <dbReference type="ARBA" id="ARBA00022496"/>
    </source>
</evidence>
<comment type="caution">
    <text evidence="16">The sequence shown here is derived from an EMBL/GenBank/DDBJ whole genome shotgun (WGS) entry which is preliminary data.</text>
</comment>
<reference evidence="16 17" key="1">
    <citation type="submission" date="2019-12" db="EMBL/GenBank/DDBJ databases">
        <authorList>
            <person name="Huq M.A."/>
        </authorList>
    </citation>
    <scope>NUCLEOTIDE SEQUENCE [LARGE SCALE GENOMIC DNA]</scope>
    <source>
        <strain evidence="16 17">MAH-20</strain>
    </source>
</reference>
<keyword evidence="10 11" id="KW-0998">Cell outer membrane</keyword>
<evidence type="ECO:0000256" key="6">
    <source>
        <dbReference type="ARBA" id="ARBA00023004"/>
    </source>
</evidence>
<feature type="signal peptide" evidence="13">
    <location>
        <begin position="1"/>
        <end position="30"/>
    </location>
</feature>
<evidence type="ECO:0000259" key="15">
    <source>
        <dbReference type="Pfam" id="PF07715"/>
    </source>
</evidence>
<evidence type="ECO:0000256" key="3">
    <source>
        <dbReference type="ARBA" id="ARBA00022452"/>
    </source>
</evidence>
<keyword evidence="3 11" id="KW-1134">Transmembrane beta strand</keyword>
<evidence type="ECO:0000313" key="16">
    <source>
        <dbReference type="EMBL" id="MVO78167.1"/>
    </source>
</evidence>
<dbReference type="SUPFAM" id="SSF56935">
    <property type="entry name" value="Porins"/>
    <property type="match status" value="1"/>
</dbReference>
<comment type="similarity">
    <text evidence="11 12">Belongs to the TonB-dependent receptor family.</text>
</comment>
<keyword evidence="6" id="KW-0408">Iron</keyword>
<evidence type="ECO:0000259" key="14">
    <source>
        <dbReference type="Pfam" id="PF00593"/>
    </source>
</evidence>
<feature type="domain" description="TonB-dependent receptor plug" evidence="15">
    <location>
        <begin position="68"/>
        <end position="177"/>
    </location>
</feature>
<accession>A0A6I4J1D1</accession>
<keyword evidence="8 12" id="KW-0798">TonB box</keyword>
<gene>
    <name evidence="16" type="ORF">GON01_09500</name>
</gene>
<sequence>MALNTCIRTRTRFCAAILLSATSLSGTALAQAAAEPSALESAPTLAEDGQTGVTEDIIVTATRRATRLQETPISVSAVTGEELERNNIRQFADLESMLPNVRVPDGLNGGGNSITIRGITAQAREGTGIEQPAGAYLDQVYYGPRGFLDRVIFDIDRIEVLRGPQGTLWGRNAASGAISYTTRRPTASLDGYVRATLGNFDLRNVEGAISGPIVDDLLKVRLSGVHFERDGYTRDVNGGSFGTENQDAVRAQFALTPAEGFDLVVIGQYLWSKRRPDAPLWYGLPGFAGPPELAVGQDFRHRRAATDGPGIVDETLRSVTAIVTYALGKATLTSVTGYFVGDLFSLNDDEGSALDLAVIGAGSPGRPDRTKRFTQELRLATPRLGGVVEATLGGYYYLETTRGTGSSRTGRYVFDLLADLGVPAQDIDPGAPTGTVAITALSASRSKTRSYAAFGQANAYVRDDLWLTAGMRLNYEKKNFSAGDGVAYYGAGDTLLRLVPVGALASVKPFEDTVFTPMAGINYKPSERLFFYFTYSQGYKSGGFNTSAIVNPTARTGFGPERVTNYEAGARTEWFDRRLTVNLTGFVMDYADLQVERQRSNAGVGFTEVVNAGRARSQGVELETIARVTPDFQLNATAAYLDAHFVTFATDAGDFSGNRLPFAPRFSGNLGARYDLHPSPELSAYVQGNVRYSGSYFLEVENRALGRQAAHALVDARVGLKSKKGWELGLWARNLTNHLVKADYNSAIEDNALIFQGSSFYVFAPPRTFGADFTLRF</sequence>
<keyword evidence="17" id="KW-1185">Reference proteome</keyword>
<name>A0A6I4J1D1_9SPHN</name>
<dbReference type="GO" id="GO:0009279">
    <property type="term" value="C:cell outer membrane"/>
    <property type="evidence" value="ECO:0007669"/>
    <property type="project" value="UniProtKB-SubCell"/>
</dbReference>
<evidence type="ECO:0000256" key="1">
    <source>
        <dbReference type="ARBA" id="ARBA00004571"/>
    </source>
</evidence>
<evidence type="ECO:0000256" key="2">
    <source>
        <dbReference type="ARBA" id="ARBA00022448"/>
    </source>
</evidence>
<keyword evidence="2 11" id="KW-0813">Transport</keyword>
<evidence type="ECO:0000256" key="13">
    <source>
        <dbReference type="SAM" id="SignalP"/>
    </source>
</evidence>
<keyword evidence="9 11" id="KW-0472">Membrane</keyword>
<keyword evidence="4" id="KW-0410">Iron transport</keyword>
<dbReference type="InterPro" id="IPR000531">
    <property type="entry name" value="Beta-barrel_TonB"/>
</dbReference>
<dbReference type="Pfam" id="PF00593">
    <property type="entry name" value="TonB_dep_Rec_b-barrel"/>
    <property type="match status" value="1"/>
</dbReference>
<dbReference type="GO" id="GO:0006826">
    <property type="term" value="P:iron ion transport"/>
    <property type="evidence" value="ECO:0007669"/>
    <property type="project" value="UniProtKB-KW"/>
</dbReference>
<evidence type="ECO:0000256" key="8">
    <source>
        <dbReference type="ARBA" id="ARBA00023077"/>
    </source>
</evidence>
<dbReference type="InterPro" id="IPR039426">
    <property type="entry name" value="TonB-dep_rcpt-like"/>
</dbReference>
<organism evidence="16 17">
    <name type="scientific">Sphingomonas horti</name>
    <dbReference type="NCBI Taxonomy" id="2682842"/>
    <lineage>
        <taxon>Bacteria</taxon>
        <taxon>Pseudomonadati</taxon>
        <taxon>Pseudomonadota</taxon>
        <taxon>Alphaproteobacteria</taxon>
        <taxon>Sphingomonadales</taxon>
        <taxon>Sphingomonadaceae</taxon>
        <taxon>Sphingomonas</taxon>
    </lineage>
</organism>
<feature type="chain" id="PRO_5026044653" evidence="13">
    <location>
        <begin position="31"/>
        <end position="777"/>
    </location>
</feature>
<dbReference type="InterPro" id="IPR012910">
    <property type="entry name" value="Plug_dom"/>
</dbReference>
<keyword evidence="13" id="KW-0732">Signal</keyword>
<keyword evidence="16" id="KW-0675">Receptor</keyword>
<evidence type="ECO:0000256" key="10">
    <source>
        <dbReference type="ARBA" id="ARBA00023237"/>
    </source>
</evidence>
<dbReference type="Pfam" id="PF07715">
    <property type="entry name" value="Plug"/>
    <property type="match status" value="1"/>
</dbReference>
<feature type="domain" description="TonB-dependent receptor-like beta-barrel" evidence="14">
    <location>
        <begin position="397"/>
        <end position="735"/>
    </location>
</feature>
<comment type="subcellular location">
    <subcellularLocation>
        <location evidence="1 11">Cell outer membrane</location>
        <topology evidence="1 11">Multi-pass membrane protein</topology>
    </subcellularLocation>
</comment>
<keyword evidence="5 11" id="KW-0812">Transmembrane</keyword>
<dbReference type="EMBL" id="WQMS01000012">
    <property type="protein sequence ID" value="MVO78167.1"/>
    <property type="molecule type" value="Genomic_DNA"/>
</dbReference>
<dbReference type="PANTHER" id="PTHR32552:SF81">
    <property type="entry name" value="TONB-DEPENDENT OUTER MEMBRANE RECEPTOR"/>
    <property type="match status" value="1"/>
</dbReference>
<evidence type="ECO:0000256" key="11">
    <source>
        <dbReference type="PROSITE-ProRule" id="PRU01360"/>
    </source>
</evidence>
<evidence type="ECO:0000256" key="12">
    <source>
        <dbReference type="RuleBase" id="RU003357"/>
    </source>
</evidence>
<evidence type="ECO:0000256" key="7">
    <source>
        <dbReference type="ARBA" id="ARBA00023065"/>
    </source>
</evidence>
<proteinExistence type="inferred from homology"/>
<evidence type="ECO:0000256" key="5">
    <source>
        <dbReference type="ARBA" id="ARBA00022692"/>
    </source>
</evidence>
<dbReference type="CDD" id="cd01347">
    <property type="entry name" value="ligand_gated_channel"/>
    <property type="match status" value="1"/>
</dbReference>
<dbReference type="Proteomes" id="UP000441389">
    <property type="component" value="Unassembled WGS sequence"/>
</dbReference>
<keyword evidence="7" id="KW-0406">Ion transport</keyword>
<evidence type="ECO:0000313" key="17">
    <source>
        <dbReference type="Proteomes" id="UP000441389"/>
    </source>
</evidence>
<protein>
    <submittedName>
        <fullName evidence="16">TonB-dependent receptor</fullName>
    </submittedName>
</protein>
<dbReference type="InterPro" id="IPR036942">
    <property type="entry name" value="Beta-barrel_TonB_sf"/>
</dbReference>
<evidence type="ECO:0000256" key="9">
    <source>
        <dbReference type="ARBA" id="ARBA00023136"/>
    </source>
</evidence>
<dbReference type="PROSITE" id="PS52016">
    <property type="entry name" value="TONB_DEPENDENT_REC_3"/>
    <property type="match status" value="1"/>
</dbReference>
<dbReference type="PANTHER" id="PTHR32552">
    <property type="entry name" value="FERRICHROME IRON RECEPTOR-RELATED"/>
    <property type="match status" value="1"/>
</dbReference>
<dbReference type="AlphaFoldDB" id="A0A6I4J1D1"/>